<dbReference type="Proteomes" id="UP001602245">
    <property type="component" value="Unassembled WGS sequence"/>
</dbReference>
<dbReference type="Pfam" id="PF01610">
    <property type="entry name" value="DDE_Tnp_ISL3"/>
    <property type="match status" value="1"/>
</dbReference>
<protein>
    <submittedName>
        <fullName evidence="2">Transposase</fullName>
    </submittedName>
</protein>
<proteinExistence type="predicted"/>
<dbReference type="InterPro" id="IPR002560">
    <property type="entry name" value="Transposase_DDE"/>
</dbReference>
<organism evidence="2 3">
    <name type="scientific">Paractinoplanes globisporus</name>
    <dbReference type="NCBI Taxonomy" id="113565"/>
    <lineage>
        <taxon>Bacteria</taxon>
        <taxon>Bacillati</taxon>
        <taxon>Actinomycetota</taxon>
        <taxon>Actinomycetes</taxon>
        <taxon>Micromonosporales</taxon>
        <taxon>Micromonosporaceae</taxon>
        <taxon>Paractinoplanes</taxon>
    </lineage>
</organism>
<name>A0ABW6WG95_9ACTN</name>
<evidence type="ECO:0000313" key="2">
    <source>
        <dbReference type="EMBL" id="MFF5292058.1"/>
    </source>
</evidence>
<evidence type="ECO:0000313" key="3">
    <source>
        <dbReference type="Proteomes" id="UP001602245"/>
    </source>
</evidence>
<feature type="domain" description="Transposase IS204/IS1001/IS1096/IS1165 DDE" evidence="1">
    <location>
        <begin position="19"/>
        <end position="54"/>
    </location>
</feature>
<reference evidence="2 3" key="1">
    <citation type="submission" date="2024-10" db="EMBL/GenBank/DDBJ databases">
        <title>The Natural Products Discovery Center: Release of the First 8490 Sequenced Strains for Exploring Actinobacteria Biosynthetic Diversity.</title>
        <authorList>
            <person name="Kalkreuter E."/>
            <person name="Kautsar S.A."/>
            <person name="Yang D."/>
            <person name="Bader C.D."/>
            <person name="Teijaro C.N."/>
            <person name="Fluegel L."/>
            <person name="Davis C.M."/>
            <person name="Simpson J.R."/>
            <person name="Lauterbach L."/>
            <person name="Steele A.D."/>
            <person name="Gui C."/>
            <person name="Meng S."/>
            <person name="Li G."/>
            <person name="Viehrig K."/>
            <person name="Ye F."/>
            <person name="Su P."/>
            <person name="Kiefer A.F."/>
            <person name="Nichols A."/>
            <person name="Cepeda A.J."/>
            <person name="Yan W."/>
            <person name="Fan B."/>
            <person name="Jiang Y."/>
            <person name="Adhikari A."/>
            <person name="Zheng C.-J."/>
            <person name="Schuster L."/>
            <person name="Cowan T.M."/>
            <person name="Smanski M.J."/>
            <person name="Chevrette M.G."/>
            <person name="De Carvalho L.P.S."/>
            <person name="Shen B."/>
        </authorList>
    </citation>
    <scope>NUCLEOTIDE SEQUENCE [LARGE SCALE GENOMIC DNA]</scope>
    <source>
        <strain evidence="2 3">NPDC000087</strain>
    </source>
</reference>
<sequence length="63" mass="6719">MTVLVRAIPDPAVGLVRVLGVDDFAVKRGHHYGTVLIDCENHRVVDLVAERDASPAGRMAAPA</sequence>
<gene>
    <name evidence="2" type="ORF">ACFY35_21675</name>
</gene>
<accession>A0ABW6WG95</accession>
<dbReference type="RefSeq" id="WP_157295323.1">
    <property type="nucleotide sequence ID" value="NZ_JBIAZU010000004.1"/>
</dbReference>
<comment type="caution">
    <text evidence="2">The sequence shown here is derived from an EMBL/GenBank/DDBJ whole genome shotgun (WGS) entry which is preliminary data.</text>
</comment>
<dbReference type="EMBL" id="JBIAZU010000004">
    <property type="protein sequence ID" value="MFF5292058.1"/>
    <property type="molecule type" value="Genomic_DNA"/>
</dbReference>
<keyword evidence="3" id="KW-1185">Reference proteome</keyword>
<evidence type="ECO:0000259" key="1">
    <source>
        <dbReference type="Pfam" id="PF01610"/>
    </source>
</evidence>